<keyword evidence="3" id="KW-1185">Reference proteome</keyword>
<dbReference type="AlphaFoldDB" id="B6ISS3"/>
<evidence type="ECO:0000313" key="2">
    <source>
        <dbReference type="EMBL" id="ACI98509.1"/>
    </source>
</evidence>
<protein>
    <submittedName>
        <fullName evidence="2">Phage transposition protein B</fullName>
    </submittedName>
</protein>
<dbReference type="OrthoDB" id="9797061at2"/>
<name>B6ISS3_RHOCS</name>
<dbReference type="Proteomes" id="UP000001591">
    <property type="component" value="Chromosome"/>
</dbReference>
<dbReference type="HOGENOM" id="CLU_099028_0_0_5"/>
<dbReference type="GO" id="GO:0016887">
    <property type="term" value="F:ATP hydrolysis activity"/>
    <property type="evidence" value="ECO:0007669"/>
    <property type="project" value="InterPro"/>
</dbReference>
<sequence>MPLDHEVNSGTIAPLRNVTLFNEVVKRVVNRPRHLPGMATFHGFSGYGKTFSATYAANKFRAYYVEVGESWTKAKFCKSLMIELGLQPKGTVADMVDAIINQLVVTDRPVIIDEFDHVVRRRYHETIREIHDKSGAPMVLIGEEMLPQQLAASERFHNRMLDWVPAVPADVTDAIALAELYAPEIAIADDLIDHIARQAGGRVRRICVNLEKVRETARSEGWGSVDLKAWGDRPLFSGQPPARRG</sequence>
<dbReference type="SUPFAM" id="SSF52540">
    <property type="entry name" value="P-loop containing nucleoside triphosphate hydrolases"/>
    <property type="match status" value="1"/>
</dbReference>
<dbReference type="Pfam" id="PF13401">
    <property type="entry name" value="AAA_22"/>
    <property type="match status" value="1"/>
</dbReference>
<reference evidence="2 3" key="1">
    <citation type="journal article" date="2010" name="BMC Genomics">
        <title>Metabolic flexibility revealed in the genome of the cyst-forming alpha-1 proteobacterium Rhodospirillum centenum.</title>
        <authorList>
            <person name="Lu Y.K."/>
            <person name="Marden J."/>
            <person name="Han M."/>
            <person name="Swingley W.D."/>
            <person name="Mastrian S.D."/>
            <person name="Chowdhury S.R."/>
            <person name="Hao J."/>
            <person name="Helmy T."/>
            <person name="Kim S."/>
            <person name="Kurdoglu A.A."/>
            <person name="Matthies H.J."/>
            <person name="Rollo D."/>
            <person name="Stothard P."/>
            <person name="Blankenship R.E."/>
            <person name="Bauer C.E."/>
            <person name="Touchman J.W."/>
        </authorList>
    </citation>
    <scope>NUCLEOTIDE SEQUENCE [LARGE SCALE GENOMIC DNA]</scope>
    <source>
        <strain evidence="3">ATCC 51521 / SW</strain>
    </source>
</reference>
<dbReference type="STRING" id="414684.RC1_1092"/>
<evidence type="ECO:0000313" key="3">
    <source>
        <dbReference type="Proteomes" id="UP000001591"/>
    </source>
</evidence>
<dbReference type="InterPro" id="IPR049945">
    <property type="entry name" value="AAA_22"/>
</dbReference>
<dbReference type="eggNOG" id="COG2842">
    <property type="taxonomic scope" value="Bacteria"/>
</dbReference>
<dbReference type="InterPro" id="IPR027417">
    <property type="entry name" value="P-loop_NTPase"/>
</dbReference>
<dbReference type="KEGG" id="rce:RC1_1092"/>
<proteinExistence type="predicted"/>
<dbReference type="EMBL" id="CP000613">
    <property type="protein sequence ID" value="ACI98509.1"/>
    <property type="molecule type" value="Genomic_DNA"/>
</dbReference>
<dbReference type="RefSeq" id="WP_012566298.1">
    <property type="nucleotide sequence ID" value="NC_011420.2"/>
</dbReference>
<feature type="domain" description="ORC1/DEAH AAA+ ATPase" evidence="1">
    <location>
        <begin position="36"/>
        <end position="150"/>
    </location>
</feature>
<evidence type="ECO:0000259" key="1">
    <source>
        <dbReference type="Pfam" id="PF13401"/>
    </source>
</evidence>
<organism evidence="2 3">
    <name type="scientific">Rhodospirillum centenum (strain ATCC 51521 / SW)</name>
    <dbReference type="NCBI Taxonomy" id="414684"/>
    <lineage>
        <taxon>Bacteria</taxon>
        <taxon>Pseudomonadati</taxon>
        <taxon>Pseudomonadota</taxon>
        <taxon>Alphaproteobacteria</taxon>
        <taxon>Rhodospirillales</taxon>
        <taxon>Rhodospirillaceae</taxon>
        <taxon>Rhodospirillum</taxon>
    </lineage>
</organism>
<accession>B6ISS3</accession>
<dbReference type="Gene3D" id="3.40.50.300">
    <property type="entry name" value="P-loop containing nucleotide triphosphate hydrolases"/>
    <property type="match status" value="1"/>
</dbReference>
<gene>
    <name evidence="2" type="ordered locus">RC1_1092</name>
</gene>